<dbReference type="CDD" id="cd17039">
    <property type="entry name" value="Ubl_ubiquitin_like"/>
    <property type="match status" value="1"/>
</dbReference>
<dbReference type="AlphaFoldDB" id="A0A812W9Y9"/>
<reference evidence="2" key="1">
    <citation type="submission" date="2021-02" db="EMBL/GenBank/DDBJ databases">
        <authorList>
            <person name="Dougan E. K."/>
            <person name="Rhodes N."/>
            <person name="Thang M."/>
            <person name="Chan C."/>
        </authorList>
    </citation>
    <scope>NUCLEOTIDE SEQUENCE</scope>
</reference>
<name>A0A812W9Y9_9DINO</name>
<dbReference type="Pfam" id="PF00240">
    <property type="entry name" value="ubiquitin"/>
    <property type="match status" value="1"/>
</dbReference>
<dbReference type="SUPFAM" id="SSF54236">
    <property type="entry name" value="Ubiquitin-like"/>
    <property type="match status" value="1"/>
</dbReference>
<dbReference type="EMBL" id="CAJNJA010032594">
    <property type="protein sequence ID" value="CAE7668755.1"/>
    <property type="molecule type" value="Genomic_DNA"/>
</dbReference>
<dbReference type="InterPro" id="IPR000626">
    <property type="entry name" value="Ubiquitin-like_dom"/>
</dbReference>
<feature type="domain" description="Ubiquitin-like" evidence="1">
    <location>
        <begin position="6"/>
        <end position="74"/>
    </location>
</feature>
<evidence type="ECO:0000313" key="2">
    <source>
        <dbReference type="EMBL" id="CAE7668755.1"/>
    </source>
</evidence>
<proteinExistence type="predicted"/>
<evidence type="ECO:0000313" key="3">
    <source>
        <dbReference type="Proteomes" id="UP000601435"/>
    </source>
</evidence>
<organism evidence="2 3">
    <name type="scientific">Symbiodinium necroappetens</name>
    <dbReference type="NCBI Taxonomy" id="1628268"/>
    <lineage>
        <taxon>Eukaryota</taxon>
        <taxon>Sar</taxon>
        <taxon>Alveolata</taxon>
        <taxon>Dinophyceae</taxon>
        <taxon>Suessiales</taxon>
        <taxon>Symbiodiniaceae</taxon>
        <taxon>Symbiodinium</taxon>
    </lineage>
</organism>
<keyword evidence="3" id="KW-1185">Reference proteome</keyword>
<evidence type="ECO:0000259" key="1">
    <source>
        <dbReference type="PROSITE" id="PS50053"/>
    </source>
</evidence>
<accession>A0A812W9Y9</accession>
<comment type="caution">
    <text evidence="2">The sequence shown here is derived from an EMBL/GenBank/DDBJ whole genome shotgun (WGS) entry which is preliminary data.</text>
</comment>
<dbReference type="Proteomes" id="UP000601435">
    <property type="component" value="Unassembled WGS sequence"/>
</dbReference>
<dbReference type="OrthoDB" id="427279at2759"/>
<protein>
    <submittedName>
        <fullName evidence="2">PAP7 protein</fullName>
    </submittedName>
</protein>
<gene>
    <name evidence="2" type="primary">PAP7</name>
    <name evidence="2" type="ORF">SNEC2469_LOCUS19128</name>
</gene>
<dbReference type="Gene3D" id="3.10.20.90">
    <property type="entry name" value="Phosphatidylinositol 3-kinase Catalytic Subunit, Chain A, domain 1"/>
    <property type="match status" value="1"/>
</dbReference>
<sequence length="211" mass="22546">MGEPSRKVVVCTPSGRLIEVDFNKDGTVHALKEQLQSQVGESPARMILLCGDKVLQDDCKLDDTGSSSGLTLVMSSLPTGRFELFSSDEGPAGPNTTADVTAEFQSSGAFCITIKETEITSDDEDEDYDEYEAGAAWDHEYTGICVVDGHELKLAISDSKRMGRFEAKPVSTEFLGSLGSVTELKLQLPLAAGGCNRGTAGLTWLTLQKSG</sequence>
<dbReference type="PROSITE" id="PS50053">
    <property type="entry name" value="UBIQUITIN_2"/>
    <property type="match status" value="1"/>
</dbReference>
<dbReference type="InterPro" id="IPR029071">
    <property type="entry name" value="Ubiquitin-like_domsf"/>
</dbReference>